<organism evidence="3 4">
    <name type="scientific">Micromonospora lupini str. Lupac 08</name>
    <dbReference type="NCBI Taxonomy" id="1150864"/>
    <lineage>
        <taxon>Bacteria</taxon>
        <taxon>Bacillati</taxon>
        <taxon>Actinomycetota</taxon>
        <taxon>Actinomycetes</taxon>
        <taxon>Micromonosporales</taxon>
        <taxon>Micromonosporaceae</taxon>
        <taxon>Micromonospora</taxon>
    </lineage>
</organism>
<dbReference type="SUPFAM" id="SSF56059">
    <property type="entry name" value="Glutathione synthetase ATP-binding domain-like"/>
    <property type="match status" value="1"/>
</dbReference>
<dbReference type="Gene3D" id="3.30.470.20">
    <property type="entry name" value="ATP-grasp fold, B domain"/>
    <property type="match status" value="1"/>
</dbReference>
<evidence type="ECO:0000313" key="4">
    <source>
        <dbReference type="Proteomes" id="UP000003448"/>
    </source>
</evidence>
<dbReference type="InterPro" id="IPR011761">
    <property type="entry name" value="ATP-grasp"/>
</dbReference>
<dbReference type="Proteomes" id="UP000003448">
    <property type="component" value="Unassembled WGS sequence"/>
</dbReference>
<comment type="caution">
    <text evidence="3">The sequence shown here is derived from an EMBL/GenBank/DDBJ whole genome shotgun (WGS) entry which is preliminary data.</text>
</comment>
<dbReference type="PROSITE" id="PS50975">
    <property type="entry name" value="ATP_GRASP"/>
    <property type="match status" value="1"/>
</dbReference>
<dbReference type="EMBL" id="CAIE01000037">
    <property type="protein sequence ID" value="CCH20176.1"/>
    <property type="molecule type" value="Genomic_DNA"/>
</dbReference>
<dbReference type="eggNOG" id="COG0027">
    <property type="taxonomic scope" value="Bacteria"/>
</dbReference>
<evidence type="ECO:0000256" key="1">
    <source>
        <dbReference type="PROSITE-ProRule" id="PRU00409"/>
    </source>
</evidence>
<evidence type="ECO:0000313" key="3">
    <source>
        <dbReference type="EMBL" id="CCH20176.1"/>
    </source>
</evidence>
<dbReference type="AlphaFoldDB" id="I0L8M9"/>
<keyword evidence="1" id="KW-0547">Nucleotide-binding</keyword>
<dbReference type="GO" id="GO:0005524">
    <property type="term" value="F:ATP binding"/>
    <property type="evidence" value="ECO:0007669"/>
    <property type="project" value="UniProtKB-UniRule"/>
</dbReference>
<dbReference type="GO" id="GO:0046872">
    <property type="term" value="F:metal ion binding"/>
    <property type="evidence" value="ECO:0007669"/>
    <property type="project" value="InterPro"/>
</dbReference>
<proteinExistence type="predicted"/>
<keyword evidence="1" id="KW-0067">ATP-binding</keyword>
<sequence>MAGEVSGTVHFGSFDAEAAWRPEDLAGLPAGPTAGGSRGRRGMDELLAVGCAPGDLLLTAEPMEEALVEALSVAGIAPRVAAVPGPGDDTVEERLASAGGTSLPGMSGWAAAFYAVRPDTSVAVHRLGLRAAVPAVEVVARVNSKVWSNDLVRDAGLPGAAVLATTPGEVRRLAQDTPGDVVLKDPYGVAGRGSLRVTTPRMLDTVVRHLERQVARGARVELLVQPLFEEASSFSTHIEVDPSGAMRWWGVQHVDNAEFAYRGSGPLPADQHASLDTSAHREVIARVGTALAAEGYTGPACVDGLRLRDGTLVPVLEVNARRSMGLLNLHLDGRARAVGLRSWLRCRTTPVRPGDTVGRLVSALDDAKLLLRGDGPGVLPLASGTLTPPRGRLFFAVFAPDDATRVALEAQVGDALVATAGAPSLVT</sequence>
<accession>I0L8M9</accession>
<gene>
    <name evidence="3" type="ORF">MILUP08_45056</name>
</gene>
<dbReference type="STRING" id="1150864.MILUP08_45056"/>
<protein>
    <recommendedName>
        <fullName evidence="2">ATP-grasp domain-containing protein</fullName>
    </recommendedName>
</protein>
<evidence type="ECO:0000259" key="2">
    <source>
        <dbReference type="PROSITE" id="PS50975"/>
    </source>
</evidence>
<reference evidence="4" key="1">
    <citation type="journal article" date="2012" name="J. Bacteriol.">
        <title>Genome Sequence of Micromonospora lupini Lupac 08, Isolated from Root Nodules of Lupinus angustifolius.</title>
        <authorList>
            <person name="Alonso-Vega P."/>
            <person name="Normand P."/>
            <person name="Bacigalupe R."/>
            <person name="Pujic P."/>
            <person name="Lajus A."/>
            <person name="Vallenet D."/>
            <person name="Carro L."/>
            <person name="Coll P."/>
            <person name="Trujillo M.E."/>
        </authorList>
    </citation>
    <scope>NUCLEOTIDE SEQUENCE [LARGE SCALE GENOMIC DNA]</scope>
    <source>
        <strain evidence="4">Lupac 08</strain>
    </source>
</reference>
<keyword evidence="4" id="KW-1185">Reference proteome</keyword>
<name>I0L8M9_9ACTN</name>
<feature type="domain" description="ATP-grasp" evidence="2">
    <location>
        <begin position="149"/>
        <end position="349"/>
    </location>
</feature>